<dbReference type="EMBL" id="LR134117">
    <property type="protein sequence ID" value="VDZ63255.1"/>
    <property type="molecule type" value="Genomic_DNA"/>
</dbReference>
<comment type="similarity">
    <text evidence="2">Belongs to the oxygen-dependent FAD-linked oxidoreductase family.</text>
</comment>
<dbReference type="RefSeq" id="WP_004962882.1">
    <property type="nucleotide sequence ID" value="NZ_JBGMUT010000001.1"/>
</dbReference>
<proteinExistence type="inferred from homology"/>
<evidence type="ECO:0000256" key="5">
    <source>
        <dbReference type="ARBA" id="ARBA00023002"/>
    </source>
</evidence>
<dbReference type="Gene3D" id="3.30.43.10">
    <property type="entry name" value="Uridine Diphospho-n-acetylenolpyruvylglucosamine Reductase, domain 2"/>
    <property type="match status" value="1"/>
</dbReference>
<dbReference type="InterPro" id="IPR016169">
    <property type="entry name" value="FAD-bd_PCMH_sub2"/>
</dbReference>
<dbReference type="AlphaFoldDB" id="A0A3S4E5N0"/>
<dbReference type="PROSITE" id="PS00862">
    <property type="entry name" value="OX2_COVAL_FAD"/>
    <property type="match status" value="1"/>
</dbReference>
<dbReference type="Pfam" id="PF01565">
    <property type="entry name" value="FAD_binding_4"/>
    <property type="match status" value="1"/>
</dbReference>
<dbReference type="InterPro" id="IPR016167">
    <property type="entry name" value="FAD-bd_PCMH_sub1"/>
</dbReference>
<dbReference type="GO" id="GO:0018530">
    <property type="term" value="F:(R)-6-hydroxynicotine oxidase activity"/>
    <property type="evidence" value="ECO:0007669"/>
    <property type="project" value="UniProtKB-EC"/>
</dbReference>
<dbReference type="Proteomes" id="UP000281391">
    <property type="component" value="Chromosome"/>
</dbReference>
<dbReference type="InterPro" id="IPR050416">
    <property type="entry name" value="FAD-linked_Oxidoreductase"/>
</dbReference>
<keyword evidence="4" id="KW-0274">FAD</keyword>
<dbReference type="Gene3D" id="3.30.465.10">
    <property type="match status" value="1"/>
</dbReference>
<dbReference type="InterPro" id="IPR006094">
    <property type="entry name" value="Oxid_FAD_bind_N"/>
</dbReference>
<dbReference type="PROSITE" id="PS51387">
    <property type="entry name" value="FAD_PCMH"/>
    <property type="match status" value="1"/>
</dbReference>
<evidence type="ECO:0000256" key="2">
    <source>
        <dbReference type="ARBA" id="ARBA00005466"/>
    </source>
</evidence>
<keyword evidence="3" id="KW-0285">Flavoprotein</keyword>
<dbReference type="InterPro" id="IPR016166">
    <property type="entry name" value="FAD-bd_PCMH"/>
</dbReference>
<dbReference type="Gene3D" id="3.40.462.20">
    <property type="match status" value="1"/>
</dbReference>
<evidence type="ECO:0000313" key="8">
    <source>
        <dbReference type="Proteomes" id="UP000281391"/>
    </source>
</evidence>
<comment type="cofactor">
    <cofactor evidence="1">
        <name>FAD</name>
        <dbReference type="ChEBI" id="CHEBI:57692"/>
    </cofactor>
</comment>
<evidence type="ECO:0000256" key="4">
    <source>
        <dbReference type="ARBA" id="ARBA00022827"/>
    </source>
</evidence>
<dbReference type="InterPro" id="IPR006093">
    <property type="entry name" value="Oxy_OxRdtase_FAD_BS"/>
</dbReference>
<gene>
    <name evidence="7" type="ORF">NCTC11214_04381</name>
</gene>
<dbReference type="SUPFAM" id="SSF56176">
    <property type="entry name" value="FAD-binding/transporter-associated domain-like"/>
    <property type="match status" value="1"/>
</dbReference>
<accession>A0A3S4E5N0</accession>
<protein>
    <submittedName>
        <fullName evidence="7">6-hydroxy-D-nicotine oxidase</fullName>
        <ecNumber evidence="7">1.5.3.6</ecNumber>
    </submittedName>
</protein>
<keyword evidence="5 7" id="KW-0560">Oxidoreductase</keyword>
<organism evidence="7 8">
    <name type="scientific">Serratia odorifera</name>
    <dbReference type="NCBI Taxonomy" id="618"/>
    <lineage>
        <taxon>Bacteria</taxon>
        <taxon>Pseudomonadati</taxon>
        <taxon>Pseudomonadota</taxon>
        <taxon>Gammaproteobacteria</taxon>
        <taxon>Enterobacterales</taxon>
        <taxon>Yersiniaceae</taxon>
        <taxon>Serratia</taxon>
    </lineage>
</organism>
<dbReference type="EC" id="1.5.3.6" evidence="7"/>
<evidence type="ECO:0000256" key="1">
    <source>
        <dbReference type="ARBA" id="ARBA00001974"/>
    </source>
</evidence>
<feature type="domain" description="FAD-binding PCMH-type" evidence="6">
    <location>
        <begin position="46"/>
        <end position="218"/>
    </location>
</feature>
<name>A0A3S4E5N0_SEROD</name>
<dbReference type="GO" id="GO:0071949">
    <property type="term" value="F:FAD binding"/>
    <property type="evidence" value="ECO:0007669"/>
    <property type="project" value="InterPro"/>
</dbReference>
<dbReference type="PANTHER" id="PTHR42973">
    <property type="entry name" value="BINDING OXIDOREDUCTASE, PUTATIVE (AFU_ORTHOLOGUE AFUA_1G17690)-RELATED"/>
    <property type="match status" value="1"/>
</dbReference>
<dbReference type="PANTHER" id="PTHR42973:SF39">
    <property type="entry name" value="FAD-BINDING PCMH-TYPE DOMAIN-CONTAINING PROTEIN"/>
    <property type="match status" value="1"/>
</dbReference>
<evidence type="ECO:0000313" key="7">
    <source>
        <dbReference type="EMBL" id="VDZ63255.1"/>
    </source>
</evidence>
<evidence type="ECO:0000256" key="3">
    <source>
        <dbReference type="ARBA" id="ARBA00022630"/>
    </source>
</evidence>
<reference evidence="7 8" key="1">
    <citation type="submission" date="2018-12" db="EMBL/GenBank/DDBJ databases">
        <authorList>
            <consortium name="Pathogen Informatics"/>
        </authorList>
    </citation>
    <scope>NUCLEOTIDE SEQUENCE [LARGE SCALE GENOMIC DNA]</scope>
    <source>
        <strain evidence="7 8">NCTC11214</strain>
    </source>
</reference>
<dbReference type="KEGG" id="sof:NCTC11214_04381"/>
<sequence>MTELSLTCAADDYRVFCCQLSGKVRSRYHAEYAGWYRQASWNQRDFKRFPELIVRAECQQDIVATVNLARKYGKALCVRAGGHSYAGIFLQNDSILLDISALNEIQVDTTTGIARVEPGATGRQLMHQLAPLGLAFPTGHGGDVALSGFLLGGGLGINSTAWGGMSVFNVTAVDVITADGECRHASASENPELWWAARGAGPNAFFVITAFYLQCWPHPAAITSHLYSLPGKALPLLFEMLDSHQWDKQLQIMIVLAGNDQQQVVVNTLAFADSVRQADALQALFTHRIQRFKLDIQCLATEKMADFEAIYRQSEQALVCSRLRTDNLFTNRILEVSAILREQLPSQPSPQGMTMIIWRGDQTFPDAAYSATGRYFVSSYMQWDDPQQDDANRQWLNHCYDRLAPYACGHYINEFDLEGRSHTVQRCYATSHWQRLVALRERYDPEAVFPRFDTE</sequence>
<dbReference type="InterPro" id="IPR036318">
    <property type="entry name" value="FAD-bd_PCMH-like_sf"/>
</dbReference>
<evidence type="ECO:0000259" key="6">
    <source>
        <dbReference type="PROSITE" id="PS51387"/>
    </source>
</evidence>